<feature type="active site" description="Acyl-ester intermediate" evidence="7">
    <location>
        <position position="130"/>
    </location>
</feature>
<keyword evidence="13" id="KW-0121">Carboxypeptidase</keyword>
<dbReference type="PRINTS" id="PR00725">
    <property type="entry name" value="DADACBPTASE1"/>
</dbReference>
<sequence length="551" mass="55762">MRVPCPPRHDPRRLRGSLGRALVAVAVLGAILTPFLKIVPATAAVPAPTPGPTSGLGTAASPAAGLGPPAAASAPPAVPPTVPLAAPAPTAASDSAPPAGLTAAEWLVADAGSGAILAAYRPHAQDLPASTMKILTALTVLPGLPPDRVVTVDENAPRVDGTKVGLVPGVGYTVRDLATAMLISSGNDATMALVQASGGTPAVLQRMNALARSLGATDTVAGDPTGLDSPGQVTSVHDLAVLGRAALDNPTVRGYLTIPRASLAGRGSTRFEIQNHNALLRSYEGTIGVKNGYTIAAGATFVGAATRGGHTLIVALLRTAPAYGKDARALLDWGFAHADTVTPVGYLANPGATAAASSGPAGDRPSISPAGPGVAPTAGTATSSSSSSRHGVARAGDPGSDIGPITWIAIGCTVVACLLTALTHRAARVRRRQRRRRHAAAGLRDVERPSGRPPAPRYGHVSVTLRPAAGPDQSDLLDVPEGMRRRRNARTRAGRGTVPRGLLSDATRTGPAEDGFADDGSDEAGASGVEPFWEPGTRRREASGFGEPLDR</sequence>
<dbReference type="Proteomes" id="UP000001937">
    <property type="component" value="Chromosome"/>
</dbReference>
<evidence type="ECO:0000256" key="4">
    <source>
        <dbReference type="ARBA" id="ARBA00022960"/>
    </source>
</evidence>
<feature type="transmembrane region" description="Helical" evidence="11">
    <location>
        <begin position="21"/>
        <end position="39"/>
    </location>
</feature>
<feature type="domain" description="Peptidase S11 D-alanyl-D-alanine carboxypeptidase A N-terminal" evidence="12">
    <location>
        <begin position="97"/>
        <end position="317"/>
    </location>
</feature>
<dbReference type="GO" id="GO:0071555">
    <property type="term" value="P:cell wall organization"/>
    <property type="evidence" value="ECO:0007669"/>
    <property type="project" value="UniProtKB-KW"/>
</dbReference>
<feature type="active site" evidence="7">
    <location>
        <position position="185"/>
    </location>
</feature>
<protein>
    <submittedName>
        <fullName evidence="13">Serine-type D-Ala-D-Ala carboxypeptidase</fullName>
        <ecNumber evidence="13">3.4.16.4</ecNumber>
    </submittedName>
</protein>
<evidence type="ECO:0000256" key="11">
    <source>
        <dbReference type="SAM" id="Phobius"/>
    </source>
</evidence>
<feature type="binding site" evidence="8">
    <location>
        <position position="290"/>
    </location>
    <ligand>
        <name>substrate</name>
    </ligand>
</feature>
<evidence type="ECO:0000256" key="7">
    <source>
        <dbReference type="PIRSR" id="PIRSR618044-1"/>
    </source>
</evidence>
<dbReference type="GO" id="GO:0006508">
    <property type="term" value="P:proteolysis"/>
    <property type="evidence" value="ECO:0007669"/>
    <property type="project" value="InterPro"/>
</dbReference>
<keyword evidence="3 13" id="KW-0378">Hydrolase</keyword>
<dbReference type="KEGG" id="fra:Francci3_0664"/>
<keyword evidence="5" id="KW-0573">Peptidoglycan synthesis</keyword>
<feature type="transmembrane region" description="Helical" evidence="11">
    <location>
        <begin position="405"/>
        <end position="427"/>
    </location>
</feature>
<dbReference type="InterPro" id="IPR018044">
    <property type="entry name" value="Peptidase_S11"/>
</dbReference>
<dbReference type="AlphaFoldDB" id="Q2JF94"/>
<dbReference type="Gene3D" id="3.40.710.10">
    <property type="entry name" value="DD-peptidase/beta-lactamase superfamily"/>
    <property type="match status" value="1"/>
</dbReference>
<dbReference type="STRING" id="106370.Francci3_0664"/>
<keyword evidence="13" id="KW-0645">Protease</keyword>
<evidence type="ECO:0000256" key="8">
    <source>
        <dbReference type="PIRSR" id="PIRSR618044-2"/>
    </source>
</evidence>
<evidence type="ECO:0000313" key="14">
    <source>
        <dbReference type="Proteomes" id="UP000001937"/>
    </source>
</evidence>
<evidence type="ECO:0000313" key="13">
    <source>
        <dbReference type="EMBL" id="ABD10048.1"/>
    </source>
</evidence>
<evidence type="ECO:0000256" key="9">
    <source>
        <dbReference type="RuleBase" id="RU004016"/>
    </source>
</evidence>
<evidence type="ECO:0000259" key="12">
    <source>
        <dbReference type="Pfam" id="PF00768"/>
    </source>
</evidence>
<dbReference type="Pfam" id="PF00768">
    <property type="entry name" value="Peptidase_S11"/>
    <property type="match status" value="1"/>
</dbReference>
<dbReference type="InterPro" id="IPR012338">
    <property type="entry name" value="Beta-lactam/transpept-like"/>
</dbReference>
<keyword evidence="14" id="KW-1185">Reference proteome</keyword>
<dbReference type="GO" id="GO:0009002">
    <property type="term" value="F:serine-type D-Ala-D-Ala carboxypeptidase activity"/>
    <property type="evidence" value="ECO:0007669"/>
    <property type="project" value="UniProtKB-EC"/>
</dbReference>
<feature type="compositionally biased region" description="Basic and acidic residues" evidence="10">
    <location>
        <begin position="536"/>
        <end position="551"/>
    </location>
</feature>
<keyword evidence="6" id="KW-0961">Cell wall biogenesis/degradation</keyword>
<dbReference type="SUPFAM" id="SSF56601">
    <property type="entry name" value="beta-lactamase/transpeptidase-like"/>
    <property type="match status" value="1"/>
</dbReference>
<feature type="region of interest" description="Disordered" evidence="10">
    <location>
        <begin position="427"/>
        <end position="551"/>
    </location>
</feature>
<dbReference type="PANTHER" id="PTHR21581:SF33">
    <property type="entry name" value="D-ALANYL-D-ALANINE CARBOXYPEPTIDASE DACB"/>
    <property type="match status" value="1"/>
</dbReference>
<dbReference type="GO" id="GO:0009252">
    <property type="term" value="P:peptidoglycan biosynthetic process"/>
    <property type="evidence" value="ECO:0007669"/>
    <property type="project" value="UniProtKB-KW"/>
</dbReference>
<evidence type="ECO:0000256" key="5">
    <source>
        <dbReference type="ARBA" id="ARBA00022984"/>
    </source>
</evidence>
<dbReference type="EMBL" id="CP000249">
    <property type="protein sequence ID" value="ABD10048.1"/>
    <property type="molecule type" value="Genomic_DNA"/>
</dbReference>
<evidence type="ECO:0000256" key="3">
    <source>
        <dbReference type="ARBA" id="ARBA00022801"/>
    </source>
</evidence>
<keyword evidence="11" id="KW-1133">Transmembrane helix</keyword>
<keyword evidence="2" id="KW-0732">Signal</keyword>
<keyword evidence="11" id="KW-0472">Membrane</keyword>
<name>Q2JF94_FRACC</name>
<proteinExistence type="inferred from homology"/>
<dbReference type="InterPro" id="IPR001967">
    <property type="entry name" value="Peptidase_S11_N"/>
</dbReference>
<dbReference type="HOGENOM" id="CLU_027070_3_2_11"/>
<dbReference type="eggNOG" id="COG1686">
    <property type="taxonomic scope" value="Bacteria"/>
</dbReference>
<evidence type="ECO:0000256" key="2">
    <source>
        <dbReference type="ARBA" id="ARBA00022729"/>
    </source>
</evidence>
<gene>
    <name evidence="13" type="ordered locus">Francci3_0664</name>
</gene>
<dbReference type="GO" id="GO:0008360">
    <property type="term" value="P:regulation of cell shape"/>
    <property type="evidence" value="ECO:0007669"/>
    <property type="project" value="UniProtKB-KW"/>
</dbReference>
<evidence type="ECO:0000256" key="10">
    <source>
        <dbReference type="SAM" id="MobiDB-lite"/>
    </source>
</evidence>
<evidence type="ECO:0000256" key="6">
    <source>
        <dbReference type="ARBA" id="ARBA00023316"/>
    </source>
</evidence>
<dbReference type="EC" id="3.4.16.4" evidence="13"/>
<feature type="compositionally biased region" description="Basic residues" evidence="10">
    <location>
        <begin position="484"/>
        <end position="493"/>
    </location>
</feature>
<organism evidence="13 14">
    <name type="scientific">Frankia casuarinae (strain DSM 45818 / CECT 9043 / HFP020203 / CcI3)</name>
    <dbReference type="NCBI Taxonomy" id="106370"/>
    <lineage>
        <taxon>Bacteria</taxon>
        <taxon>Bacillati</taxon>
        <taxon>Actinomycetota</taxon>
        <taxon>Actinomycetes</taxon>
        <taxon>Frankiales</taxon>
        <taxon>Frankiaceae</taxon>
        <taxon>Frankia</taxon>
    </lineage>
</organism>
<reference evidence="13 14" key="1">
    <citation type="journal article" date="2007" name="Genome Res.">
        <title>Genome characteristics of facultatively symbiotic Frankia sp. strains reflect host range and host plant biogeography.</title>
        <authorList>
            <person name="Normand P."/>
            <person name="Lapierre P."/>
            <person name="Tisa L.S."/>
            <person name="Gogarten J.P."/>
            <person name="Alloisio N."/>
            <person name="Bagnarol E."/>
            <person name="Bassi C.A."/>
            <person name="Berry A.M."/>
            <person name="Bickhart D.M."/>
            <person name="Choisne N."/>
            <person name="Couloux A."/>
            <person name="Cournoyer B."/>
            <person name="Cruveiller S."/>
            <person name="Daubin V."/>
            <person name="Demange N."/>
            <person name="Francino M.P."/>
            <person name="Goltsman E."/>
            <person name="Huang Y."/>
            <person name="Kopp O.R."/>
            <person name="Labarre L."/>
            <person name="Lapidus A."/>
            <person name="Lavire C."/>
            <person name="Marechal J."/>
            <person name="Martinez M."/>
            <person name="Mastronunzio J.E."/>
            <person name="Mullin B.C."/>
            <person name="Niemann J."/>
            <person name="Pujic P."/>
            <person name="Rawnsley T."/>
            <person name="Rouy Z."/>
            <person name="Schenowitz C."/>
            <person name="Sellstedt A."/>
            <person name="Tavares F."/>
            <person name="Tomkins J.P."/>
            <person name="Vallenet D."/>
            <person name="Valverde C."/>
            <person name="Wall L.G."/>
            <person name="Wang Y."/>
            <person name="Medigue C."/>
            <person name="Benson D.R."/>
        </authorList>
    </citation>
    <scope>NUCLEOTIDE SEQUENCE [LARGE SCALE GENOMIC DNA]</scope>
    <source>
        <strain evidence="14">DSM 45818 / CECT 9043 / CcI3</strain>
    </source>
</reference>
<accession>Q2JF94</accession>
<dbReference type="PANTHER" id="PTHR21581">
    <property type="entry name" value="D-ALANYL-D-ALANINE CARBOXYPEPTIDASE"/>
    <property type="match status" value="1"/>
</dbReference>
<evidence type="ECO:0000256" key="1">
    <source>
        <dbReference type="ARBA" id="ARBA00007164"/>
    </source>
</evidence>
<comment type="similarity">
    <text evidence="1 9">Belongs to the peptidase S11 family.</text>
</comment>
<feature type="compositionally biased region" description="Basic residues" evidence="10">
    <location>
        <begin position="427"/>
        <end position="439"/>
    </location>
</feature>
<keyword evidence="11" id="KW-0812">Transmembrane</keyword>
<feature type="active site" description="Proton acceptor" evidence="7">
    <location>
        <position position="133"/>
    </location>
</feature>
<keyword evidence="4" id="KW-0133">Cell shape</keyword>
<feature type="region of interest" description="Disordered" evidence="10">
    <location>
        <begin position="353"/>
        <end position="396"/>
    </location>
</feature>